<dbReference type="EMBL" id="RWJN01000006">
    <property type="protein sequence ID" value="TCD71406.1"/>
    <property type="molecule type" value="Genomic_DNA"/>
</dbReference>
<sequence length="161" mass="17974">MSVPDSLPHPPGDADAHKGGRVYVFGWKIRCEDAYTRYLPPAETFITMDDSPSSVRFNTGKRWTIYKLTEHAQAPCPCVHGQDLQFLIGFVVNTKECIAKDCKGGIDTVVDYAGPDETQEVEGKSVLDITKLAWRMGGDDTGPQWHYLRKLSQPGPPFHHD</sequence>
<gene>
    <name evidence="1" type="ORF">EIP91_010112</name>
</gene>
<protein>
    <submittedName>
        <fullName evidence="1">Uncharacterized protein</fullName>
    </submittedName>
</protein>
<proteinExistence type="predicted"/>
<comment type="caution">
    <text evidence="1">The sequence shown here is derived from an EMBL/GenBank/DDBJ whole genome shotgun (WGS) entry which is preliminary data.</text>
</comment>
<keyword evidence="2" id="KW-1185">Reference proteome</keyword>
<accession>A0A4R0RTW3</accession>
<evidence type="ECO:0000313" key="2">
    <source>
        <dbReference type="Proteomes" id="UP000292702"/>
    </source>
</evidence>
<dbReference type="Proteomes" id="UP000292702">
    <property type="component" value="Unassembled WGS sequence"/>
</dbReference>
<name>A0A4R0RTW3_9APHY</name>
<dbReference type="AlphaFoldDB" id="A0A4R0RTW3"/>
<reference evidence="1 2" key="1">
    <citation type="submission" date="2018-11" db="EMBL/GenBank/DDBJ databases">
        <title>Genome assembly of Steccherinum ochraceum LE-BIN_3174, the white-rot fungus of the Steccherinaceae family (The Residual Polyporoid clade, Polyporales, Basidiomycota).</title>
        <authorList>
            <person name="Fedorova T.V."/>
            <person name="Glazunova O.A."/>
            <person name="Landesman E.O."/>
            <person name="Moiseenko K.V."/>
            <person name="Psurtseva N.V."/>
            <person name="Savinova O.S."/>
            <person name="Shakhova N.V."/>
            <person name="Tyazhelova T.V."/>
            <person name="Vasina D.V."/>
        </authorList>
    </citation>
    <scope>NUCLEOTIDE SEQUENCE [LARGE SCALE GENOMIC DNA]</scope>
    <source>
        <strain evidence="1 2">LE-BIN_3174</strain>
    </source>
</reference>
<evidence type="ECO:0000313" key="1">
    <source>
        <dbReference type="EMBL" id="TCD71406.1"/>
    </source>
</evidence>
<organism evidence="1 2">
    <name type="scientific">Steccherinum ochraceum</name>
    <dbReference type="NCBI Taxonomy" id="92696"/>
    <lineage>
        <taxon>Eukaryota</taxon>
        <taxon>Fungi</taxon>
        <taxon>Dikarya</taxon>
        <taxon>Basidiomycota</taxon>
        <taxon>Agaricomycotina</taxon>
        <taxon>Agaricomycetes</taxon>
        <taxon>Polyporales</taxon>
        <taxon>Steccherinaceae</taxon>
        <taxon>Steccherinum</taxon>
    </lineage>
</organism>